<keyword evidence="7" id="KW-1133">Transmembrane helix</keyword>
<comment type="similarity">
    <text evidence="6">Belongs to the peptidase S1 family. CLIP subfamily.</text>
</comment>
<evidence type="ECO:0000313" key="10">
    <source>
        <dbReference type="Proteomes" id="UP000094527"/>
    </source>
</evidence>
<keyword evidence="5" id="KW-1015">Disulfide bond</keyword>
<evidence type="ECO:0000259" key="8">
    <source>
        <dbReference type="PROSITE" id="PS50240"/>
    </source>
</evidence>
<feature type="transmembrane region" description="Helical" evidence="7">
    <location>
        <begin position="42"/>
        <end position="59"/>
    </location>
</feature>
<sequence>MPCRKDWHHDVDLAALPFVAFNEKEVRSKSDFIKFFVKYQGILYWTIDLFVVVIAWKFFLHPRCQLRKKAYFEMLLNIPSFLIMMYLGVVCEIQLNDIGIITLDHPLDLNAQIQPLRLPNEPIDYSEIARTTGWGEQQLVRNDEQQSRLMYVDLTYVPRENCSRLYDGWAFIEDGMLCYGESDGGKGACNGDSGGPLVCKVDNGTEYLCGLVSWGMVPCALAEFPSVRTIIFFQNI</sequence>
<dbReference type="Pfam" id="PF00089">
    <property type="entry name" value="Trypsin"/>
    <property type="match status" value="1"/>
</dbReference>
<evidence type="ECO:0000256" key="3">
    <source>
        <dbReference type="ARBA" id="ARBA00022801"/>
    </source>
</evidence>
<dbReference type="PANTHER" id="PTHR24256">
    <property type="entry name" value="TRYPTASE-RELATED"/>
    <property type="match status" value="1"/>
</dbReference>
<comment type="caution">
    <text evidence="9">The sequence shown here is derived from an EMBL/GenBank/DDBJ whole genome shotgun (WGS) entry which is preliminary data.</text>
</comment>
<keyword evidence="7" id="KW-0472">Membrane</keyword>
<dbReference type="GO" id="GO:0004252">
    <property type="term" value="F:serine-type endopeptidase activity"/>
    <property type="evidence" value="ECO:0007669"/>
    <property type="project" value="InterPro"/>
</dbReference>
<dbReference type="Gene3D" id="2.40.10.10">
    <property type="entry name" value="Trypsin-like serine proteases"/>
    <property type="match status" value="1"/>
</dbReference>
<dbReference type="CDD" id="cd00190">
    <property type="entry name" value="Tryp_SPc"/>
    <property type="match status" value="1"/>
</dbReference>
<organism evidence="9 10">
    <name type="scientific">Orchesella cincta</name>
    <name type="common">Springtail</name>
    <name type="synonym">Podura cincta</name>
    <dbReference type="NCBI Taxonomy" id="48709"/>
    <lineage>
        <taxon>Eukaryota</taxon>
        <taxon>Metazoa</taxon>
        <taxon>Ecdysozoa</taxon>
        <taxon>Arthropoda</taxon>
        <taxon>Hexapoda</taxon>
        <taxon>Collembola</taxon>
        <taxon>Entomobryomorpha</taxon>
        <taxon>Entomobryoidea</taxon>
        <taxon>Orchesellidae</taxon>
        <taxon>Orchesellinae</taxon>
        <taxon>Orchesella</taxon>
    </lineage>
</organism>
<dbReference type="STRING" id="48709.A0A1D2NFJ3"/>
<evidence type="ECO:0000313" key="9">
    <source>
        <dbReference type="EMBL" id="ODN03746.1"/>
    </source>
</evidence>
<evidence type="ECO:0000256" key="6">
    <source>
        <dbReference type="ARBA" id="ARBA00024195"/>
    </source>
</evidence>
<dbReference type="InterPro" id="IPR009003">
    <property type="entry name" value="Peptidase_S1_PA"/>
</dbReference>
<dbReference type="PROSITE" id="PS50240">
    <property type="entry name" value="TRYPSIN_DOM"/>
    <property type="match status" value="1"/>
</dbReference>
<dbReference type="FunFam" id="2.40.10.10:FF:000036">
    <property type="entry name" value="Trypsin beta"/>
    <property type="match status" value="1"/>
</dbReference>
<dbReference type="InterPro" id="IPR033116">
    <property type="entry name" value="TRYPSIN_SER"/>
</dbReference>
<keyword evidence="10" id="KW-1185">Reference proteome</keyword>
<evidence type="ECO:0000256" key="5">
    <source>
        <dbReference type="ARBA" id="ARBA00023157"/>
    </source>
</evidence>
<evidence type="ECO:0000256" key="4">
    <source>
        <dbReference type="ARBA" id="ARBA00022825"/>
    </source>
</evidence>
<feature type="domain" description="Peptidase S1" evidence="8">
    <location>
        <begin position="57"/>
        <end position="236"/>
    </location>
</feature>
<keyword evidence="2" id="KW-0645">Protease</keyword>
<evidence type="ECO:0000256" key="7">
    <source>
        <dbReference type="SAM" id="Phobius"/>
    </source>
</evidence>
<dbReference type="Proteomes" id="UP000094527">
    <property type="component" value="Unassembled WGS sequence"/>
</dbReference>
<feature type="transmembrane region" description="Helical" evidence="7">
    <location>
        <begin position="71"/>
        <end position="89"/>
    </location>
</feature>
<dbReference type="SUPFAM" id="SSF50494">
    <property type="entry name" value="Trypsin-like serine proteases"/>
    <property type="match status" value="1"/>
</dbReference>
<keyword evidence="3" id="KW-0378">Hydrolase</keyword>
<dbReference type="AlphaFoldDB" id="A0A1D2NFJ3"/>
<gene>
    <name evidence="9" type="ORF">Ocin01_02966</name>
</gene>
<keyword evidence="4" id="KW-0720">Serine protease</keyword>
<dbReference type="EMBL" id="LJIJ01000065">
    <property type="protein sequence ID" value="ODN03746.1"/>
    <property type="molecule type" value="Genomic_DNA"/>
</dbReference>
<evidence type="ECO:0000256" key="1">
    <source>
        <dbReference type="ARBA" id="ARBA00004239"/>
    </source>
</evidence>
<dbReference type="GO" id="GO:0005576">
    <property type="term" value="C:extracellular region"/>
    <property type="evidence" value="ECO:0007669"/>
    <property type="project" value="UniProtKB-SubCell"/>
</dbReference>
<dbReference type="InterPro" id="IPR043504">
    <property type="entry name" value="Peptidase_S1_PA_chymotrypsin"/>
</dbReference>
<keyword evidence="7" id="KW-0812">Transmembrane</keyword>
<name>A0A1D2NFJ3_ORCCI</name>
<evidence type="ECO:0000256" key="2">
    <source>
        <dbReference type="ARBA" id="ARBA00022670"/>
    </source>
</evidence>
<dbReference type="InterPro" id="IPR001254">
    <property type="entry name" value="Trypsin_dom"/>
</dbReference>
<dbReference type="SMART" id="SM00020">
    <property type="entry name" value="Tryp_SPc"/>
    <property type="match status" value="1"/>
</dbReference>
<dbReference type="OrthoDB" id="10061449at2759"/>
<proteinExistence type="inferred from homology"/>
<dbReference type="GO" id="GO:0006508">
    <property type="term" value="P:proteolysis"/>
    <property type="evidence" value="ECO:0007669"/>
    <property type="project" value="UniProtKB-KW"/>
</dbReference>
<comment type="subcellular location">
    <subcellularLocation>
        <location evidence="1">Secreted</location>
        <location evidence="1">Extracellular space</location>
    </subcellularLocation>
</comment>
<reference evidence="9 10" key="1">
    <citation type="journal article" date="2016" name="Genome Biol. Evol.">
        <title>Gene Family Evolution Reflects Adaptation to Soil Environmental Stressors in the Genome of the Collembolan Orchesella cincta.</title>
        <authorList>
            <person name="Faddeeva-Vakhrusheva A."/>
            <person name="Derks M.F."/>
            <person name="Anvar S.Y."/>
            <person name="Agamennone V."/>
            <person name="Suring W."/>
            <person name="Smit S."/>
            <person name="van Straalen N.M."/>
            <person name="Roelofs D."/>
        </authorList>
    </citation>
    <scope>NUCLEOTIDE SEQUENCE [LARGE SCALE GENOMIC DNA]</scope>
    <source>
        <tissue evidence="9">Mixed pool</tissue>
    </source>
</reference>
<dbReference type="PROSITE" id="PS00135">
    <property type="entry name" value="TRYPSIN_SER"/>
    <property type="match status" value="1"/>
</dbReference>
<dbReference type="InterPro" id="IPR051487">
    <property type="entry name" value="Ser/Thr_Proteases_Immune/Dev"/>
</dbReference>
<protein>
    <submittedName>
        <fullName evidence="9">Kallikrein 1-related peptidase b3</fullName>
    </submittedName>
</protein>
<accession>A0A1D2NFJ3</accession>